<feature type="region of interest" description="Disordered" evidence="1">
    <location>
        <begin position="18"/>
        <end position="38"/>
    </location>
</feature>
<sequence length="142" mass="15525">MRTVRGPDGRTYLLIKQSSDSSRVRDPETGDEQYFPNDELDAISGESPLETAAHGIDAPVRTILTAVPNERALGLLVELVDRGEVPILDLLDSYDLCESDLHGLLVEFKLAGLIEEVELYGERGYAATAVAKEGIERLRAGE</sequence>
<dbReference type="InterPro" id="IPR055770">
    <property type="entry name" value="DUF7346"/>
</dbReference>
<evidence type="ECO:0000313" key="3">
    <source>
        <dbReference type="Proteomes" id="UP001596481"/>
    </source>
</evidence>
<dbReference type="Pfam" id="PF24037">
    <property type="entry name" value="DUF7346"/>
    <property type="match status" value="1"/>
</dbReference>
<keyword evidence="3" id="KW-1185">Reference proteome</keyword>
<dbReference type="RefSeq" id="WP_390223801.1">
    <property type="nucleotide sequence ID" value="NZ_JBHTAA010000005.1"/>
</dbReference>
<protein>
    <submittedName>
        <fullName evidence="2">Uncharacterized protein</fullName>
    </submittedName>
</protein>
<dbReference type="AlphaFoldDB" id="A0ABD5ZGB5"/>
<dbReference type="EMBL" id="JBHTAA010000005">
    <property type="protein sequence ID" value="MFC7204260.1"/>
    <property type="molecule type" value="Genomic_DNA"/>
</dbReference>
<evidence type="ECO:0000313" key="2">
    <source>
        <dbReference type="EMBL" id="MFC7204260.1"/>
    </source>
</evidence>
<reference evidence="2 3" key="1">
    <citation type="journal article" date="2019" name="Int. J. Syst. Evol. Microbiol.">
        <title>The Global Catalogue of Microorganisms (GCM) 10K type strain sequencing project: providing services to taxonomists for standard genome sequencing and annotation.</title>
        <authorList>
            <consortium name="The Broad Institute Genomics Platform"/>
            <consortium name="The Broad Institute Genome Sequencing Center for Infectious Disease"/>
            <person name="Wu L."/>
            <person name="Ma J."/>
        </authorList>
    </citation>
    <scope>NUCLEOTIDE SEQUENCE [LARGE SCALE GENOMIC DNA]</scope>
    <source>
        <strain evidence="2 3">DSM 29988</strain>
    </source>
</reference>
<dbReference type="Proteomes" id="UP001596481">
    <property type="component" value="Unassembled WGS sequence"/>
</dbReference>
<gene>
    <name evidence="2" type="ORF">ACFQJC_12105</name>
</gene>
<organism evidence="2 3">
    <name type="scientific">Haloferax namakaokahaiae</name>
    <dbReference type="NCBI Taxonomy" id="1748331"/>
    <lineage>
        <taxon>Archaea</taxon>
        <taxon>Methanobacteriati</taxon>
        <taxon>Methanobacteriota</taxon>
        <taxon>Stenosarchaea group</taxon>
        <taxon>Halobacteria</taxon>
        <taxon>Halobacteriales</taxon>
        <taxon>Haloferacaceae</taxon>
        <taxon>Haloferax</taxon>
    </lineage>
</organism>
<accession>A0ABD5ZGB5</accession>
<evidence type="ECO:0000256" key="1">
    <source>
        <dbReference type="SAM" id="MobiDB-lite"/>
    </source>
</evidence>
<comment type="caution">
    <text evidence="2">The sequence shown here is derived from an EMBL/GenBank/DDBJ whole genome shotgun (WGS) entry which is preliminary data.</text>
</comment>
<name>A0ABD5ZGB5_9EURY</name>
<proteinExistence type="predicted"/>